<dbReference type="Gene3D" id="2.30.42.10">
    <property type="match status" value="1"/>
</dbReference>
<dbReference type="InterPro" id="IPR058240">
    <property type="entry name" value="rSAM_sf"/>
</dbReference>
<gene>
    <name evidence="2" type="ORF">SAMN02745119_00972</name>
</gene>
<dbReference type="Pfam" id="PF19238">
    <property type="entry name" value="Radical_SAM_2"/>
    <property type="match status" value="1"/>
</dbReference>
<dbReference type="InterPro" id="IPR041489">
    <property type="entry name" value="PDZ_6"/>
</dbReference>
<dbReference type="SUPFAM" id="SSF50156">
    <property type="entry name" value="PDZ domain-like"/>
    <property type="match status" value="1"/>
</dbReference>
<protein>
    <submittedName>
        <fullName evidence="2">Putative radical SAM enzyme, TIGR03279 family</fullName>
    </submittedName>
</protein>
<organism evidence="2 3">
    <name type="scientific">Trichlorobacter thiogenes</name>
    <dbReference type="NCBI Taxonomy" id="115783"/>
    <lineage>
        <taxon>Bacteria</taxon>
        <taxon>Pseudomonadati</taxon>
        <taxon>Thermodesulfobacteriota</taxon>
        <taxon>Desulfuromonadia</taxon>
        <taxon>Geobacterales</taxon>
        <taxon>Geobacteraceae</taxon>
        <taxon>Trichlorobacter</taxon>
    </lineage>
</organism>
<dbReference type="InterPro" id="IPR045375">
    <property type="entry name" value="Put_radical_SAM-like_N"/>
</dbReference>
<dbReference type="InterPro" id="IPR036034">
    <property type="entry name" value="PDZ_sf"/>
</dbReference>
<keyword evidence="3" id="KW-1185">Reference proteome</keyword>
<dbReference type="InterPro" id="IPR007549">
    <property type="entry name" value="DUF512"/>
</dbReference>
<dbReference type="AlphaFoldDB" id="A0A1T4LN44"/>
<name>A0A1T4LN44_9BACT</name>
<dbReference type="InterPro" id="IPR001478">
    <property type="entry name" value="PDZ"/>
</dbReference>
<accession>A0A1T4LN44</accession>
<dbReference type="EMBL" id="FUWR01000003">
    <property type="protein sequence ID" value="SJZ56169.1"/>
    <property type="molecule type" value="Genomic_DNA"/>
</dbReference>
<dbReference type="Gene3D" id="3.20.20.70">
    <property type="entry name" value="Aldolase class I"/>
    <property type="match status" value="1"/>
</dbReference>
<evidence type="ECO:0000313" key="2">
    <source>
        <dbReference type="EMBL" id="SJZ56169.1"/>
    </source>
</evidence>
<dbReference type="PROSITE" id="PS50106">
    <property type="entry name" value="PDZ"/>
    <property type="match status" value="1"/>
</dbReference>
<dbReference type="Pfam" id="PF17820">
    <property type="entry name" value="PDZ_6"/>
    <property type="match status" value="1"/>
</dbReference>
<proteinExistence type="predicted"/>
<dbReference type="SUPFAM" id="SSF102114">
    <property type="entry name" value="Radical SAM enzymes"/>
    <property type="match status" value="1"/>
</dbReference>
<evidence type="ECO:0000313" key="3">
    <source>
        <dbReference type="Proteomes" id="UP000190102"/>
    </source>
</evidence>
<dbReference type="Pfam" id="PF04459">
    <property type="entry name" value="DUF512"/>
    <property type="match status" value="1"/>
</dbReference>
<dbReference type="STRING" id="115783.SAMN02745119_00972"/>
<evidence type="ECO:0000259" key="1">
    <source>
        <dbReference type="PROSITE" id="PS50106"/>
    </source>
</evidence>
<feature type="domain" description="PDZ" evidence="1">
    <location>
        <begin position="1"/>
        <end position="37"/>
    </location>
</feature>
<dbReference type="InterPro" id="IPR013785">
    <property type="entry name" value="Aldolase_TIM"/>
</dbReference>
<dbReference type="Proteomes" id="UP000190102">
    <property type="component" value="Unassembled WGS sequence"/>
</dbReference>
<reference evidence="3" key="1">
    <citation type="submission" date="2017-02" db="EMBL/GenBank/DDBJ databases">
        <authorList>
            <person name="Varghese N."/>
            <person name="Submissions S."/>
        </authorList>
    </citation>
    <scope>NUCLEOTIDE SEQUENCE [LARGE SCALE GENOMIC DNA]</scope>
    <source>
        <strain evidence="3">ATCC BAA-34</strain>
    </source>
</reference>
<dbReference type="OrthoDB" id="9774724at2"/>
<sequence length="445" mass="48780">MQGLLIETVEPGSPADRAGLQPGQHLLEIDGTRLRDLIDYSWLASDDEAELTVAAEDGTIQTVLLEPEPGEPPGLAFAPPEPKRCGNNCIFCFVHQLPKGLRRPLYVKDEDYRLSFLQGTYVTLSNLKPAELRRIIKQRLSPLYISVHAVDPAVREKLLGRTNIPPILEQLKELAKARIELHTQVVLCPGINDGAILEQTVTELANLYPSVRSLAVVPVGLTEHRQRLPELAPVDRGYAAAFLDRWLPRMRAVNKQLGEAFLQLADEFFLKADYPFPALKEYGDLPQWENGVGMVAWFLKDAAAVLKRAKPLPPLTATVVTGQSSVGFVTSFLADLGKRTGCSLTAAAIPNQLFGTSVTVTGLVSGKDIIRELQGKPLGQILLIPEVMLKEGEGCFLDNLTPADLSRELGVAVLPFEPTPAGLYKTLKSLTTRKLKLMQVTGTHH</sequence>